<dbReference type="AlphaFoldDB" id="A0AA48KC21"/>
<dbReference type="EC" id="3.2.1.23" evidence="5"/>
<dbReference type="GO" id="GO:0005975">
    <property type="term" value="P:carbohydrate metabolic process"/>
    <property type="evidence" value="ECO:0007669"/>
    <property type="project" value="InterPro"/>
</dbReference>
<proteinExistence type="inferred from homology"/>
<evidence type="ECO:0000259" key="9">
    <source>
        <dbReference type="Pfam" id="PF21317"/>
    </source>
</evidence>
<dbReference type="InterPro" id="IPR026283">
    <property type="entry name" value="B-gal_1-like"/>
</dbReference>
<dbReference type="Gene3D" id="2.60.120.260">
    <property type="entry name" value="Galactose-binding domain-like"/>
    <property type="match status" value="2"/>
</dbReference>
<reference evidence="11" key="1">
    <citation type="journal article" date="2023" name="Int. J. Syst. Evol. Microbiol.">
        <title>Mesoterricola silvestris gen. nov., sp. nov., Mesoterricola sediminis sp. nov., Geothrix oryzae sp. nov., Geothrix edaphica sp. nov., Geothrix rubra sp. nov., and Geothrix limicola sp. nov., six novel members of Acidobacteriota isolated from soils.</title>
        <authorList>
            <person name="Itoh H."/>
            <person name="Sugisawa Y."/>
            <person name="Mise K."/>
            <person name="Xu Z."/>
            <person name="Kuniyasu M."/>
            <person name="Ushijima N."/>
            <person name="Kawano K."/>
            <person name="Kobayashi E."/>
            <person name="Shiratori Y."/>
            <person name="Masuda Y."/>
            <person name="Senoo K."/>
        </authorList>
    </citation>
    <scope>NUCLEOTIDE SEQUENCE</scope>
    <source>
        <strain evidence="11">W786</strain>
    </source>
</reference>
<name>A0AA48KC21_9BACT</name>
<feature type="domain" description="Beta-galactosidase galactose-binding" evidence="10">
    <location>
        <begin position="512"/>
        <end position="570"/>
    </location>
</feature>
<keyword evidence="7" id="KW-0732">Signal</keyword>
<evidence type="ECO:0000256" key="4">
    <source>
        <dbReference type="PIRSR" id="PIRSR006336-1"/>
    </source>
</evidence>
<comment type="catalytic activity">
    <reaction evidence="5">
        <text>Hydrolysis of terminal non-reducing beta-D-galactose residues in beta-D-galactosides.</text>
        <dbReference type="EC" id="3.2.1.23"/>
    </reaction>
</comment>
<dbReference type="InterPro" id="IPR031330">
    <property type="entry name" value="Gly_Hdrlase_35_cat"/>
</dbReference>
<dbReference type="GO" id="GO:0004565">
    <property type="term" value="F:beta-galactosidase activity"/>
    <property type="evidence" value="ECO:0007669"/>
    <property type="project" value="UniProtKB-EC"/>
</dbReference>
<feature type="domain" description="Beta-galactosidase 1-like first all-beta" evidence="9">
    <location>
        <begin position="387"/>
        <end position="494"/>
    </location>
</feature>
<feature type="chain" id="PRO_5041238650" description="Beta-galactosidase" evidence="7">
    <location>
        <begin position="16"/>
        <end position="595"/>
    </location>
</feature>
<feature type="active site" description="Proton donor" evidence="4">
    <location>
        <position position="175"/>
    </location>
</feature>
<evidence type="ECO:0000256" key="7">
    <source>
        <dbReference type="SAM" id="SignalP"/>
    </source>
</evidence>
<dbReference type="PIRSF" id="PIRSF006336">
    <property type="entry name" value="B-gal"/>
    <property type="match status" value="1"/>
</dbReference>
<dbReference type="Proteomes" id="UP001228113">
    <property type="component" value="Chromosome"/>
</dbReference>
<dbReference type="SUPFAM" id="SSF51445">
    <property type="entry name" value="(Trans)glycosidases"/>
    <property type="match status" value="1"/>
</dbReference>
<evidence type="ECO:0000259" key="8">
    <source>
        <dbReference type="Pfam" id="PF01301"/>
    </source>
</evidence>
<organism evidence="11 12">
    <name type="scientific">Mesoterricola sediminis</name>
    <dbReference type="NCBI Taxonomy" id="2927980"/>
    <lineage>
        <taxon>Bacteria</taxon>
        <taxon>Pseudomonadati</taxon>
        <taxon>Acidobacteriota</taxon>
        <taxon>Holophagae</taxon>
        <taxon>Holophagales</taxon>
        <taxon>Holophagaceae</taxon>
        <taxon>Mesoterricola</taxon>
    </lineage>
</organism>
<accession>A0AA48KC21</accession>
<evidence type="ECO:0000256" key="5">
    <source>
        <dbReference type="RuleBase" id="RU000675"/>
    </source>
</evidence>
<dbReference type="InterPro" id="IPR001944">
    <property type="entry name" value="Glycoside_Hdrlase_35"/>
</dbReference>
<protein>
    <recommendedName>
        <fullName evidence="5">Beta-galactosidase</fullName>
        <ecNumber evidence="5">3.2.1.23</ecNumber>
    </recommendedName>
</protein>
<dbReference type="EMBL" id="AP027081">
    <property type="protein sequence ID" value="BDU76536.1"/>
    <property type="molecule type" value="Genomic_DNA"/>
</dbReference>
<dbReference type="PROSITE" id="PS01182">
    <property type="entry name" value="GLYCOSYL_HYDROL_F35"/>
    <property type="match status" value="1"/>
</dbReference>
<dbReference type="RefSeq" id="WP_316411442.1">
    <property type="nucleotide sequence ID" value="NZ_AP027081.1"/>
</dbReference>
<dbReference type="InterPro" id="IPR019801">
    <property type="entry name" value="Glyco_hydro_35_CS"/>
</dbReference>
<keyword evidence="12" id="KW-1185">Reference proteome</keyword>
<gene>
    <name evidence="11" type="primary">bga</name>
    <name evidence="11" type="ORF">METESE_14940</name>
</gene>
<feature type="active site" description="Nucleophile" evidence="4">
    <location>
        <position position="252"/>
    </location>
</feature>
<dbReference type="KEGG" id="msea:METESE_14940"/>
<feature type="domain" description="Glycoside hydrolase 35 catalytic" evidence="8">
    <location>
        <begin position="28"/>
        <end position="341"/>
    </location>
</feature>
<dbReference type="PRINTS" id="PR00742">
    <property type="entry name" value="GLHYDRLASE35"/>
</dbReference>
<dbReference type="Pfam" id="PF21467">
    <property type="entry name" value="BetaGal_gal-bd"/>
    <property type="match status" value="1"/>
</dbReference>
<keyword evidence="3 5" id="KW-0326">Glycosidase</keyword>
<feature type="signal peptide" evidence="7">
    <location>
        <begin position="1"/>
        <end position="15"/>
    </location>
</feature>
<evidence type="ECO:0000256" key="2">
    <source>
        <dbReference type="ARBA" id="ARBA00022801"/>
    </source>
</evidence>
<evidence type="ECO:0000256" key="3">
    <source>
        <dbReference type="ARBA" id="ARBA00023295"/>
    </source>
</evidence>
<dbReference type="SUPFAM" id="SSF49785">
    <property type="entry name" value="Galactose-binding domain-like"/>
    <property type="match status" value="1"/>
</dbReference>
<dbReference type="Pfam" id="PF01301">
    <property type="entry name" value="Glyco_hydro_35"/>
    <property type="match status" value="1"/>
</dbReference>
<dbReference type="InterPro" id="IPR017853">
    <property type="entry name" value="GH"/>
</dbReference>
<evidence type="ECO:0000259" key="10">
    <source>
        <dbReference type="Pfam" id="PF21467"/>
    </source>
</evidence>
<dbReference type="InterPro" id="IPR048913">
    <property type="entry name" value="BetaGal_gal-bd"/>
</dbReference>
<dbReference type="InterPro" id="IPR008979">
    <property type="entry name" value="Galactose-bd-like_sf"/>
</dbReference>
<comment type="similarity">
    <text evidence="1 6">Belongs to the glycosyl hydrolase 35 family.</text>
</comment>
<dbReference type="PANTHER" id="PTHR23421">
    <property type="entry name" value="BETA-GALACTOSIDASE RELATED"/>
    <property type="match status" value="1"/>
</dbReference>
<dbReference type="Pfam" id="PF21317">
    <property type="entry name" value="BetaGal_ABD_1"/>
    <property type="match status" value="1"/>
</dbReference>
<sequence length="595" mass="64810">MRALLLCALALAAQAGQPRTFQVRGGAFVLDGAPVQIRSGEMHYPRVSPDQWRPRMRMMKAMGLNALCTYVFWNLHEPAPGRFDFSGGLDLEAYLHTAAEEGLMVLLRPGPYVCAEWEFGGLPAWLLAEPDLQVRTADPRFLAAARRYLEEVGRRVRGLQVTRGGPIVLVQAENEYGSFGKDEAYKAAILGMFRAAFEVPLYTSDGPDAALLAAGAMPGLPPAVNFGAGDDPSGAFEALAAFRPGTPAFCGEYWTGWFDHVGEAHHRVPPGPGAAGVAWMNARGVSYNLYMFHGGTTFGFMNGANWAGRYQPDVSSYDYDALLDEAGRPTAKYFAYREAIRGTLPAGAELPPVPAAPRTRAIPAFPFREAAPLEGLLGTPIAAERPRAQEALGQATGWTLYRHVPAAAARGVLEVKGLKDFALVRQGDRILGTLDRRLGQSCLDVVLEAGRPLDLLVENGGRINFSRELQNERKGLADVLLDGKALRGWDHHPLPMADLAGLRFRRGPVKGPAFHRAAFRLAAPCDTFLDVRGWGKGFVRVNGRNLGRFWDKGPQRALFCPASFLRAGLNEIVVFDLEDRGRRTMAGLPDPPDQP</sequence>
<dbReference type="InterPro" id="IPR048912">
    <property type="entry name" value="BetaGal1-like_ABD1"/>
</dbReference>
<evidence type="ECO:0000256" key="6">
    <source>
        <dbReference type="RuleBase" id="RU003679"/>
    </source>
</evidence>
<evidence type="ECO:0000256" key="1">
    <source>
        <dbReference type="ARBA" id="ARBA00009809"/>
    </source>
</evidence>
<dbReference type="Gene3D" id="3.20.20.80">
    <property type="entry name" value="Glycosidases"/>
    <property type="match status" value="1"/>
</dbReference>
<evidence type="ECO:0000313" key="12">
    <source>
        <dbReference type="Proteomes" id="UP001228113"/>
    </source>
</evidence>
<keyword evidence="2 5" id="KW-0378">Hydrolase</keyword>
<evidence type="ECO:0000313" key="11">
    <source>
        <dbReference type="EMBL" id="BDU76536.1"/>
    </source>
</evidence>